<evidence type="ECO:0000313" key="2">
    <source>
        <dbReference type="EMBL" id="CAD8043248.1"/>
    </source>
</evidence>
<dbReference type="OMA" id="FTNIFGH"/>
<name>A0A8S1JYJ4_PARPR</name>
<comment type="caution">
    <text evidence="2">The sequence shown here is derived from an EMBL/GenBank/DDBJ whole genome shotgun (WGS) entry which is preliminary data.</text>
</comment>
<feature type="coiled-coil region" evidence="1">
    <location>
        <begin position="322"/>
        <end position="349"/>
    </location>
</feature>
<dbReference type="AlphaFoldDB" id="A0A8S1JYJ4"/>
<evidence type="ECO:0000256" key="1">
    <source>
        <dbReference type="SAM" id="Coils"/>
    </source>
</evidence>
<evidence type="ECO:0000313" key="3">
    <source>
        <dbReference type="Proteomes" id="UP000688137"/>
    </source>
</evidence>
<reference evidence="2" key="1">
    <citation type="submission" date="2021-01" db="EMBL/GenBank/DDBJ databases">
        <authorList>
            <consortium name="Genoscope - CEA"/>
            <person name="William W."/>
        </authorList>
    </citation>
    <scope>NUCLEOTIDE SEQUENCE</scope>
</reference>
<sequence>MDNYIYNYNYQNQILEQNLSTNLIQMLNNHEQQSSQNNESNAMLFQYLEDIFQIEYSNSKFNIIKFEFKSNYEKIEIGQICLISNNKEIAQYQFEPKNFKFKFKNNTLVIGIMENEIIYEIYFGIFTFPNIQLYKLTETYQSSKICFVQNQTKIEYQQIEIHPTILNIVIILSMQQTGQQFSIYQLQNCQIMNLFTLKSENMLLCEIITFNIDYLNHSNIYFTNIFGHLFQINFSEILETNQKLDTTIINQQYLYKKLHIFHYKNQQFQVYTQSISEKKKGNCIYFQKLPKNDNIFLFFFQTQEVIELVLIKFNQSKSIILLNKQITVIQEFENKLQKYIEKSQKTDLDTYKLQNCISKQRQLIVPIQKYLQNQLEIDYLYFYCKQILIQVKITEEVSVRTMSFDDKEVDLDSMIFSINQAIPLDYCYFHFLILKIDIEDYSISDYTNKQSQYILFKYQILEEPILYERSMENRYQFDTYKQNKMTIQYLREMIVKYKQEINQIQSVEKLDEIEGELYPQIAKELKPIEEVLSVKKSVGSKKQINELIFQIYQNNNEIIRILNQFDYQANVKKFELSQIKITLLFDQYQIQQNQYKKIKEQQEQRKNKDEANLRKQIIDKILSMQNQQNQDSFN</sequence>
<keyword evidence="1" id="KW-0175">Coiled coil</keyword>
<proteinExistence type="predicted"/>
<dbReference type="Proteomes" id="UP000688137">
    <property type="component" value="Unassembled WGS sequence"/>
</dbReference>
<gene>
    <name evidence="2" type="ORF">PPRIM_AZ9-3.1.T0040472</name>
</gene>
<accession>A0A8S1JYJ4</accession>
<dbReference type="EMBL" id="CAJJDM010000001">
    <property type="protein sequence ID" value="CAD8043248.1"/>
    <property type="molecule type" value="Genomic_DNA"/>
</dbReference>
<keyword evidence="3" id="KW-1185">Reference proteome</keyword>
<organism evidence="2 3">
    <name type="scientific">Paramecium primaurelia</name>
    <dbReference type="NCBI Taxonomy" id="5886"/>
    <lineage>
        <taxon>Eukaryota</taxon>
        <taxon>Sar</taxon>
        <taxon>Alveolata</taxon>
        <taxon>Ciliophora</taxon>
        <taxon>Intramacronucleata</taxon>
        <taxon>Oligohymenophorea</taxon>
        <taxon>Peniculida</taxon>
        <taxon>Parameciidae</taxon>
        <taxon>Paramecium</taxon>
    </lineage>
</organism>
<protein>
    <submittedName>
        <fullName evidence="2">Uncharacterized protein</fullName>
    </submittedName>
</protein>